<evidence type="ECO:0000256" key="1">
    <source>
        <dbReference type="SAM" id="MobiDB-lite"/>
    </source>
</evidence>
<dbReference type="InterPro" id="IPR003124">
    <property type="entry name" value="WH2_dom"/>
</dbReference>
<keyword evidence="4" id="KW-1185">Reference proteome</keyword>
<feature type="compositionally biased region" description="Polar residues" evidence="1">
    <location>
        <begin position="165"/>
        <end position="183"/>
    </location>
</feature>
<dbReference type="PROSITE" id="PS51082">
    <property type="entry name" value="WH2"/>
    <property type="match status" value="1"/>
</dbReference>
<evidence type="ECO:0000313" key="3">
    <source>
        <dbReference type="EMBL" id="CAG8476020.1"/>
    </source>
</evidence>
<feature type="compositionally biased region" description="Polar residues" evidence="1">
    <location>
        <begin position="104"/>
        <end position="114"/>
    </location>
</feature>
<sequence length="270" mass="28023">MTAPAPLNALLSDIQKGKRLKKAVTNDRSAPLIDNKPSTNVQSSGGSQRSRSSSAGNNNPTPPQIGIGGLFPHGIPKLKSRNVQDSDSLATPPPLPGGRPRASSGGNNRPSTVVPSPPSGNIPNLPSRNKSHGKIFSNNLTSPASNPPPLPSRTTKTQAPPVPPSTTLIDKQRPNSSPTNGTNARRALSPSKSKVFTAPEPSTTEGRWSFHTSSDFPPPGKVTHSTKIYPSGAKTGSSIPFDLSALTSKGSPQRAPPPPPPIIGGKIGKR</sequence>
<protein>
    <submittedName>
        <fullName evidence="3">587_t:CDS:1</fullName>
    </submittedName>
</protein>
<name>A0A9N8W6K1_9GLOM</name>
<organism evidence="3 4">
    <name type="scientific">Diversispora eburnea</name>
    <dbReference type="NCBI Taxonomy" id="1213867"/>
    <lineage>
        <taxon>Eukaryota</taxon>
        <taxon>Fungi</taxon>
        <taxon>Fungi incertae sedis</taxon>
        <taxon>Mucoromycota</taxon>
        <taxon>Glomeromycotina</taxon>
        <taxon>Glomeromycetes</taxon>
        <taxon>Diversisporales</taxon>
        <taxon>Diversisporaceae</taxon>
        <taxon>Diversispora</taxon>
    </lineage>
</organism>
<gene>
    <name evidence="3" type="ORF">DEBURN_LOCUS3405</name>
</gene>
<accession>A0A9N8W6K1</accession>
<dbReference type="Pfam" id="PF02205">
    <property type="entry name" value="WH2"/>
    <property type="match status" value="1"/>
</dbReference>
<dbReference type="OrthoDB" id="2430277at2759"/>
<feature type="compositionally biased region" description="Low complexity" evidence="1">
    <location>
        <begin position="42"/>
        <end position="54"/>
    </location>
</feature>
<feature type="compositionally biased region" description="Polar residues" evidence="1">
    <location>
        <begin position="223"/>
        <end position="238"/>
    </location>
</feature>
<feature type="domain" description="WH2" evidence="2">
    <location>
        <begin position="6"/>
        <end position="23"/>
    </location>
</feature>
<feature type="region of interest" description="Disordered" evidence="1">
    <location>
        <begin position="19"/>
        <end position="270"/>
    </location>
</feature>
<evidence type="ECO:0000259" key="2">
    <source>
        <dbReference type="PROSITE" id="PS51082"/>
    </source>
</evidence>
<proteinExistence type="predicted"/>
<dbReference type="GO" id="GO:0003779">
    <property type="term" value="F:actin binding"/>
    <property type="evidence" value="ECO:0007669"/>
    <property type="project" value="InterPro"/>
</dbReference>
<evidence type="ECO:0000313" key="4">
    <source>
        <dbReference type="Proteomes" id="UP000789706"/>
    </source>
</evidence>
<dbReference type="EMBL" id="CAJVPK010000216">
    <property type="protein sequence ID" value="CAG8476020.1"/>
    <property type="molecule type" value="Genomic_DNA"/>
</dbReference>
<comment type="caution">
    <text evidence="3">The sequence shown here is derived from an EMBL/GenBank/DDBJ whole genome shotgun (WGS) entry which is preliminary data.</text>
</comment>
<dbReference type="AlphaFoldDB" id="A0A9N8W6K1"/>
<dbReference type="Proteomes" id="UP000789706">
    <property type="component" value="Unassembled WGS sequence"/>
</dbReference>
<reference evidence="3" key="1">
    <citation type="submission" date="2021-06" db="EMBL/GenBank/DDBJ databases">
        <authorList>
            <person name="Kallberg Y."/>
            <person name="Tangrot J."/>
            <person name="Rosling A."/>
        </authorList>
    </citation>
    <scope>NUCLEOTIDE SEQUENCE</scope>
    <source>
        <strain evidence="3">AZ414A</strain>
    </source>
</reference>
<feature type="compositionally biased region" description="Polar residues" evidence="1">
    <location>
        <begin position="190"/>
        <end position="215"/>
    </location>
</feature>